<dbReference type="OrthoDB" id="6149317at2759"/>
<reference evidence="7 8" key="1">
    <citation type="submission" date="2019-01" db="EMBL/GenBank/DDBJ databases">
        <title>A draft genome assembly of the solar-powered sea slug Elysia chlorotica.</title>
        <authorList>
            <person name="Cai H."/>
            <person name="Li Q."/>
            <person name="Fang X."/>
            <person name="Li J."/>
            <person name="Curtis N.E."/>
            <person name="Altenburger A."/>
            <person name="Shibata T."/>
            <person name="Feng M."/>
            <person name="Maeda T."/>
            <person name="Schwartz J.A."/>
            <person name="Shigenobu S."/>
            <person name="Lundholm N."/>
            <person name="Nishiyama T."/>
            <person name="Yang H."/>
            <person name="Hasebe M."/>
            <person name="Li S."/>
            <person name="Pierce S.K."/>
            <person name="Wang J."/>
        </authorList>
    </citation>
    <scope>NUCLEOTIDE SEQUENCE [LARGE SCALE GENOMIC DNA]</scope>
    <source>
        <strain evidence="7">EC2010</strain>
        <tissue evidence="7">Whole organism of an adult</tissue>
    </source>
</reference>
<dbReference type="AlphaFoldDB" id="A0A433SY28"/>
<dbReference type="GO" id="GO:0015179">
    <property type="term" value="F:L-amino acid transmembrane transporter activity"/>
    <property type="evidence" value="ECO:0007669"/>
    <property type="project" value="TreeGrafter"/>
</dbReference>
<dbReference type="Proteomes" id="UP000271974">
    <property type="component" value="Unassembled WGS sequence"/>
</dbReference>
<protein>
    <recommendedName>
        <fullName evidence="6">Amino acid transporter transmembrane domain-containing protein</fullName>
    </recommendedName>
</protein>
<evidence type="ECO:0000256" key="3">
    <source>
        <dbReference type="ARBA" id="ARBA00022989"/>
    </source>
</evidence>
<feature type="transmembrane region" description="Helical" evidence="5">
    <location>
        <begin position="220"/>
        <end position="237"/>
    </location>
</feature>
<accession>A0A433SY28</accession>
<proteinExistence type="predicted"/>
<dbReference type="PANTHER" id="PTHR22950:SF703">
    <property type="entry name" value="AMINO ACID TRANSPORTER TRANSMEMBRANE DOMAIN-CONTAINING PROTEIN"/>
    <property type="match status" value="1"/>
</dbReference>
<name>A0A433SY28_ELYCH</name>
<keyword evidence="2 5" id="KW-0812">Transmembrane</keyword>
<evidence type="ECO:0000256" key="4">
    <source>
        <dbReference type="ARBA" id="ARBA00023136"/>
    </source>
</evidence>
<comment type="caution">
    <text evidence="7">The sequence shown here is derived from an EMBL/GenBank/DDBJ whole genome shotgun (WGS) entry which is preliminary data.</text>
</comment>
<evidence type="ECO:0000313" key="8">
    <source>
        <dbReference type="Proteomes" id="UP000271974"/>
    </source>
</evidence>
<dbReference type="Gene3D" id="1.20.1740.10">
    <property type="entry name" value="Amino acid/polyamine transporter I"/>
    <property type="match status" value="1"/>
</dbReference>
<feature type="domain" description="Amino acid transporter transmembrane" evidence="6">
    <location>
        <begin position="1"/>
        <end position="302"/>
    </location>
</feature>
<keyword evidence="4 5" id="KW-0472">Membrane</keyword>
<evidence type="ECO:0000259" key="6">
    <source>
        <dbReference type="Pfam" id="PF01490"/>
    </source>
</evidence>
<organism evidence="7 8">
    <name type="scientific">Elysia chlorotica</name>
    <name type="common">Eastern emerald elysia</name>
    <name type="synonym">Sea slug</name>
    <dbReference type="NCBI Taxonomy" id="188477"/>
    <lineage>
        <taxon>Eukaryota</taxon>
        <taxon>Metazoa</taxon>
        <taxon>Spiralia</taxon>
        <taxon>Lophotrochozoa</taxon>
        <taxon>Mollusca</taxon>
        <taxon>Gastropoda</taxon>
        <taxon>Heterobranchia</taxon>
        <taxon>Euthyneura</taxon>
        <taxon>Panpulmonata</taxon>
        <taxon>Sacoglossa</taxon>
        <taxon>Placobranchoidea</taxon>
        <taxon>Plakobranchidae</taxon>
        <taxon>Elysia</taxon>
    </lineage>
</organism>
<feature type="non-terminal residue" evidence="7">
    <location>
        <position position="1"/>
    </location>
</feature>
<dbReference type="InterPro" id="IPR013057">
    <property type="entry name" value="AA_transpt_TM"/>
</dbReference>
<evidence type="ECO:0000313" key="7">
    <source>
        <dbReference type="EMBL" id="RUS74070.1"/>
    </source>
</evidence>
<evidence type="ECO:0000256" key="2">
    <source>
        <dbReference type="ARBA" id="ARBA00022692"/>
    </source>
</evidence>
<dbReference type="Pfam" id="PF01490">
    <property type="entry name" value="Aa_trans"/>
    <property type="match status" value="1"/>
</dbReference>
<dbReference type="GO" id="GO:0005774">
    <property type="term" value="C:vacuolar membrane"/>
    <property type="evidence" value="ECO:0007669"/>
    <property type="project" value="TreeGrafter"/>
</dbReference>
<dbReference type="EMBL" id="RQTK01000870">
    <property type="protein sequence ID" value="RUS74070.1"/>
    <property type="molecule type" value="Genomic_DNA"/>
</dbReference>
<feature type="transmembrane region" description="Helical" evidence="5">
    <location>
        <begin position="243"/>
        <end position="265"/>
    </location>
</feature>
<feature type="transmembrane region" description="Helical" evidence="5">
    <location>
        <begin position="36"/>
        <end position="56"/>
    </location>
</feature>
<sequence>RIFISICLHVTMLGQSVVYLLMSSQNMEELLSPIRLDISTCGWTLIIAACLCPLCWFGTPKDFWPIALGAFASIGVACILLLIAMGQDARELSPSYHSPFRWTTFLMSFGTIFFAFGAHPSFPTFQSDMKQPKKFDRVLIFAFSILASLYLLVGVEGFLVYGSKVQPTVVMSLVPGPMPCAVQICVTIHLLCALVIVLNPVCQEGEELLNIPLYFCYQRVLFRTCVVCLVLFISLSVPQFDAIMSFVGGSSIVILTFVIPPICYLKLCSMKGPWEPIEVPLHQKLACVETIVVGGALGVAITLTALEALTYSQFSKPCYLE</sequence>
<comment type="subcellular location">
    <subcellularLocation>
        <location evidence="1">Membrane</location>
        <topology evidence="1">Multi-pass membrane protein</topology>
    </subcellularLocation>
</comment>
<keyword evidence="3 5" id="KW-1133">Transmembrane helix</keyword>
<feature type="transmembrane region" description="Helical" evidence="5">
    <location>
        <begin position="138"/>
        <end position="161"/>
    </location>
</feature>
<evidence type="ECO:0000256" key="1">
    <source>
        <dbReference type="ARBA" id="ARBA00004141"/>
    </source>
</evidence>
<feature type="transmembrane region" description="Helical" evidence="5">
    <location>
        <begin position="99"/>
        <end position="118"/>
    </location>
</feature>
<dbReference type="STRING" id="188477.A0A433SY28"/>
<feature type="transmembrane region" description="Helical" evidence="5">
    <location>
        <begin position="63"/>
        <end position="87"/>
    </location>
</feature>
<feature type="transmembrane region" description="Helical" evidence="5">
    <location>
        <begin position="285"/>
        <end position="306"/>
    </location>
</feature>
<dbReference type="PANTHER" id="PTHR22950">
    <property type="entry name" value="AMINO ACID TRANSPORTER"/>
    <property type="match status" value="1"/>
</dbReference>
<feature type="transmembrane region" description="Helical" evidence="5">
    <location>
        <begin position="181"/>
        <end position="199"/>
    </location>
</feature>
<gene>
    <name evidence="7" type="ORF">EGW08_018177</name>
</gene>
<keyword evidence="8" id="KW-1185">Reference proteome</keyword>
<evidence type="ECO:0000256" key="5">
    <source>
        <dbReference type="SAM" id="Phobius"/>
    </source>
</evidence>